<dbReference type="OrthoDB" id="350307at2"/>
<accession>A0A238WK35</accession>
<feature type="transmembrane region" description="Helical" evidence="5">
    <location>
        <begin position="237"/>
        <end position="254"/>
    </location>
</feature>
<dbReference type="RefSeq" id="WP_089336280.1">
    <property type="nucleotide sequence ID" value="NZ_FZNO01000008.1"/>
</dbReference>
<feature type="transmembrane region" description="Helical" evidence="5">
    <location>
        <begin position="152"/>
        <end position="169"/>
    </location>
</feature>
<comment type="subcellular location">
    <subcellularLocation>
        <location evidence="1">Cell membrane</location>
        <topology evidence="1">Multi-pass membrane protein</topology>
    </subcellularLocation>
</comment>
<keyword evidence="3 5" id="KW-1133">Transmembrane helix</keyword>
<feature type="transmembrane region" description="Helical" evidence="5">
    <location>
        <begin position="332"/>
        <end position="354"/>
    </location>
</feature>
<sequence>MGWAALSELVPYYPLYALLFLDTGLSTVAISILFAVWSITGFITEIPAGALADRWSRRGVVVLAGVLQAAGFVVWTAAPAFGAFAIGFVLWGVGGALVSGASEALVHDALADVEAADSFGRVHGWMTAAELLVQVPTAFAASALFALGGYRLVGWVSVGVCLLAALLALRFPEPARVPDGETSLAGTLRQGVREAVRTPALRLTVLAVALIGALDAVEEYFPVLAAAQGVPVTGVPFAVLAVALAGALGAALGGRAARLPDRALPVLLGTAGLCLAAVVLPVLAGLVALCVFYALYLAVLVAAEARLQDRIDSPHRATITSVAGLGIELGSLLVFAAWAVGGATAVAVLVLAVVPVVRSGLRVSVPAELAADRPTE</sequence>
<feature type="transmembrane region" description="Helical" evidence="5">
    <location>
        <begin position="15"/>
        <end position="39"/>
    </location>
</feature>
<dbReference type="GO" id="GO:0022857">
    <property type="term" value="F:transmembrane transporter activity"/>
    <property type="evidence" value="ECO:0007669"/>
    <property type="project" value="InterPro"/>
</dbReference>
<gene>
    <name evidence="7" type="ORF">SAMN06272737_108113</name>
</gene>
<proteinExistence type="predicted"/>
<reference evidence="7 8" key="1">
    <citation type="submission" date="2017-06" db="EMBL/GenBank/DDBJ databases">
        <authorList>
            <person name="Kim H.J."/>
            <person name="Triplett B.A."/>
        </authorList>
    </citation>
    <scope>NUCLEOTIDE SEQUENCE [LARGE SCALE GENOMIC DNA]</scope>
    <source>
        <strain evidence="7 8">DSM 44272</strain>
    </source>
</reference>
<dbReference type="SUPFAM" id="SSF103473">
    <property type="entry name" value="MFS general substrate transporter"/>
    <property type="match status" value="1"/>
</dbReference>
<evidence type="ECO:0000259" key="6">
    <source>
        <dbReference type="PROSITE" id="PS50850"/>
    </source>
</evidence>
<feature type="domain" description="Major facilitator superfamily (MFS) profile" evidence="6">
    <location>
        <begin position="1"/>
        <end position="370"/>
    </location>
</feature>
<keyword evidence="2 5" id="KW-0812">Transmembrane</keyword>
<name>A0A238WK35_9ACTN</name>
<dbReference type="Proteomes" id="UP000198403">
    <property type="component" value="Unassembled WGS sequence"/>
</dbReference>
<dbReference type="PANTHER" id="PTHR23530:SF1">
    <property type="entry name" value="PERMEASE, MAJOR FACILITATOR SUPERFAMILY-RELATED"/>
    <property type="match status" value="1"/>
</dbReference>
<dbReference type="InterPro" id="IPR011701">
    <property type="entry name" value="MFS"/>
</dbReference>
<organism evidence="7 8">
    <name type="scientific">Blastococcus mobilis</name>
    <dbReference type="NCBI Taxonomy" id="1938746"/>
    <lineage>
        <taxon>Bacteria</taxon>
        <taxon>Bacillati</taxon>
        <taxon>Actinomycetota</taxon>
        <taxon>Actinomycetes</taxon>
        <taxon>Geodermatophilales</taxon>
        <taxon>Geodermatophilaceae</taxon>
        <taxon>Blastococcus</taxon>
    </lineage>
</organism>
<protein>
    <submittedName>
        <fullName evidence="7">Predicted arabinose efflux permease, MFS family</fullName>
    </submittedName>
</protein>
<evidence type="ECO:0000313" key="8">
    <source>
        <dbReference type="Proteomes" id="UP000198403"/>
    </source>
</evidence>
<evidence type="ECO:0000256" key="4">
    <source>
        <dbReference type="ARBA" id="ARBA00023136"/>
    </source>
</evidence>
<dbReference type="Gene3D" id="1.20.1250.20">
    <property type="entry name" value="MFS general substrate transporter like domains"/>
    <property type="match status" value="1"/>
</dbReference>
<dbReference type="Pfam" id="PF07690">
    <property type="entry name" value="MFS_1"/>
    <property type="match status" value="1"/>
</dbReference>
<dbReference type="InterPro" id="IPR036259">
    <property type="entry name" value="MFS_trans_sf"/>
</dbReference>
<evidence type="ECO:0000313" key="7">
    <source>
        <dbReference type="EMBL" id="SNR46932.1"/>
    </source>
</evidence>
<keyword evidence="4 5" id="KW-0472">Membrane</keyword>
<evidence type="ECO:0000256" key="1">
    <source>
        <dbReference type="ARBA" id="ARBA00004651"/>
    </source>
</evidence>
<dbReference type="GO" id="GO:0005886">
    <property type="term" value="C:plasma membrane"/>
    <property type="evidence" value="ECO:0007669"/>
    <property type="project" value="UniProtKB-SubCell"/>
</dbReference>
<evidence type="ECO:0000256" key="5">
    <source>
        <dbReference type="SAM" id="Phobius"/>
    </source>
</evidence>
<dbReference type="InterPro" id="IPR020846">
    <property type="entry name" value="MFS_dom"/>
</dbReference>
<feature type="transmembrane region" description="Helical" evidence="5">
    <location>
        <begin position="266"/>
        <end position="299"/>
    </location>
</feature>
<keyword evidence="8" id="KW-1185">Reference proteome</keyword>
<dbReference type="InterPro" id="IPR053160">
    <property type="entry name" value="MFS_DHA3_Transporter"/>
</dbReference>
<feature type="transmembrane region" description="Helical" evidence="5">
    <location>
        <begin position="199"/>
        <end position="217"/>
    </location>
</feature>
<dbReference type="AlphaFoldDB" id="A0A238WK35"/>
<evidence type="ECO:0000256" key="3">
    <source>
        <dbReference type="ARBA" id="ARBA00022989"/>
    </source>
</evidence>
<dbReference type="PANTHER" id="PTHR23530">
    <property type="entry name" value="TRANSPORT PROTEIN-RELATED"/>
    <property type="match status" value="1"/>
</dbReference>
<dbReference type="EMBL" id="FZNO01000008">
    <property type="protein sequence ID" value="SNR46932.1"/>
    <property type="molecule type" value="Genomic_DNA"/>
</dbReference>
<dbReference type="PROSITE" id="PS50850">
    <property type="entry name" value="MFS"/>
    <property type="match status" value="1"/>
</dbReference>
<evidence type="ECO:0000256" key="2">
    <source>
        <dbReference type="ARBA" id="ARBA00022692"/>
    </source>
</evidence>